<gene>
    <name evidence="2" type="ORF">SAMN04489740_0668</name>
</gene>
<protein>
    <submittedName>
        <fullName evidence="2">SEC-C motif-containing protein</fullName>
    </submittedName>
</protein>
<feature type="domain" description="YchJ-like middle NTF2-like" evidence="1">
    <location>
        <begin position="32"/>
        <end position="129"/>
    </location>
</feature>
<reference evidence="2 3" key="1">
    <citation type="submission" date="2016-10" db="EMBL/GenBank/DDBJ databases">
        <authorList>
            <person name="de Groot N.N."/>
        </authorList>
    </citation>
    <scope>NUCLEOTIDE SEQUENCE [LARGE SCALE GENOMIC DNA]</scope>
    <source>
        <strain evidence="2 3">DSM 22274</strain>
    </source>
</reference>
<dbReference type="Pfam" id="PF17775">
    <property type="entry name" value="YchJ_M-like"/>
    <property type="match status" value="1"/>
</dbReference>
<dbReference type="InterPro" id="IPR048469">
    <property type="entry name" value="YchJ-like_M"/>
</dbReference>
<organism evidence="2 3">
    <name type="scientific">Arthrobacter alpinus</name>
    <dbReference type="NCBI Taxonomy" id="656366"/>
    <lineage>
        <taxon>Bacteria</taxon>
        <taxon>Bacillati</taxon>
        <taxon>Actinomycetota</taxon>
        <taxon>Actinomycetes</taxon>
        <taxon>Micrococcales</taxon>
        <taxon>Micrococcaceae</taxon>
        <taxon>Arthrobacter</taxon>
    </lineage>
</organism>
<dbReference type="AlphaFoldDB" id="A0A1H5G438"/>
<dbReference type="SUPFAM" id="SSF54427">
    <property type="entry name" value="NTF2-like"/>
    <property type="match status" value="1"/>
</dbReference>
<evidence type="ECO:0000313" key="2">
    <source>
        <dbReference type="EMBL" id="SEE10460.1"/>
    </source>
</evidence>
<accession>A0A1H5G438</accession>
<dbReference type="RefSeq" id="WP_074710461.1">
    <property type="nucleotide sequence ID" value="NZ_FNTV01000001.1"/>
</dbReference>
<proteinExistence type="predicted"/>
<sequence>MRCPCNSGEDFQGCCAKYLGGNSDGTVAYPPTAEALMRSRYTAFAVGDTSYLLRTWHPDTRPAELELDPDQQWYLLEILSTSRGGYFDDDGVVGFRASYRSAANRKLRDSLTETSSFIRQGKQWLYVDALEIH</sequence>
<evidence type="ECO:0000259" key="1">
    <source>
        <dbReference type="Pfam" id="PF17775"/>
    </source>
</evidence>
<dbReference type="EMBL" id="FNTV01000001">
    <property type="protein sequence ID" value="SEE10460.1"/>
    <property type="molecule type" value="Genomic_DNA"/>
</dbReference>
<dbReference type="Proteomes" id="UP000182725">
    <property type="component" value="Unassembled WGS sequence"/>
</dbReference>
<name>A0A1H5G438_9MICC</name>
<dbReference type="Gene3D" id="3.10.450.50">
    <property type="match status" value="1"/>
</dbReference>
<evidence type="ECO:0000313" key="3">
    <source>
        <dbReference type="Proteomes" id="UP000182725"/>
    </source>
</evidence>
<dbReference type="InterPro" id="IPR032710">
    <property type="entry name" value="NTF2-like_dom_sf"/>
</dbReference>